<organism evidence="1 2">
    <name type="scientific">Paenibacillus naphthalenovorans</name>
    <dbReference type="NCBI Taxonomy" id="162209"/>
    <lineage>
        <taxon>Bacteria</taxon>
        <taxon>Bacillati</taxon>
        <taxon>Bacillota</taxon>
        <taxon>Bacilli</taxon>
        <taxon>Bacillales</taxon>
        <taxon>Paenibacillaceae</taxon>
        <taxon>Paenibacillus</taxon>
    </lineage>
</organism>
<accession>A0A0U2MW55</accession>
<dbReference type="PATRIC" id="fig|162209.4.peg.1755"/>
<dbReference type="KEGG" id="pnp:IJ22_16570"/>
<keyword evidence="2" id="KW-1185">Reference proteome</keyword>
<reference evidence="1 2" key="2">
    <citation type="journal article" date="2016" name="Genome Announc.">
        <title>Complete Genome Sequences of Two Interactive Moderate Thermophiles, Paenibacillus napthalenovorans 32O-Y and Paenibacillus sp. 32O-W.</title>
        <authorList>
            <person name="Butler R.R.III."/>
            <person name="Wang J."/>
            <person name="Stark B.C."/>
            <person name="Pombert J.F."/>
        </authorList>
    </citation>
    <scope>NUCLEOTIDE SEQUENCE [LARGE SCALE GENOMIC DNA]</scope>
    <source>
        <strain evidence="1 2">32O-Y</strain>
    </source>
</reference>
<reference evidence="2" key="1">
    <citation type="submission" date="2015-12" db="EMBL/GenBank/DDBJ databases">
        <title>Complete genome sequences of two moderately thermophilic Paenibacillus species.</title>
        <authorList>
            <person name="Butler R.III."/>
            <person name="Wang J."/>
            <person name="Stark B.C."/>
            <person name="Pombert J.-F."/>
        </authorList>
    </citation>
    <scope>NUCLEOTIDE SEQUENCE [LARGE SCALE GENOMIC DNA]</scope>
    <source>
        <strain evidence="2">32O-Y</strain>
    </source>
</reference>
<dbReference type="RefSeq" id="WP_235594287.1">
    <property type="nucleotide sequence ID" value="NZ_BJCS01000015.1"/>
</dbReference>
<sequence length="182" mass="21326">MMTQRTGNKKLMNTNLFDLFEAATTETELNTFQDTIRKGGFTSFRLFIDGFRERLKRCEDNDMANMRRLVTLAKKLFPQPQLFSPAWAQIWDEYELIVTYKQTVLETVPADQRDGEWQIILDNPYTNSDLICYPGLSFLEGAYMFAYFRTDLKNNEYIRLQKIQHVIMAFGSERAESAGKEQ</sequence>
<dbReference type="AlphaFoldDB" id="A0A0U2MW55"/>
<gene>
    <name evidence="1" type="ORF">IJ22_16570</name>
</gene>
<name>A0A0U2MW55_9BACL</name>
<protein>
    <submittedName>
        <fullName evidence="1">Uncharacterized protein</fullName>
    </submittedName>
</protein>
<dbReference type="STRING" id="162209.IJ22_16570"/>
<proteinExistence type="predicted"/>
<dbReference type="Proteomes" id="UP000061660">
    <property type="component" value="Chromosome"/>
</dbReference>
<dbReference type="EMBL" id="CP013652">
    <property type="protein sequence ID" value="ALS22031.1"/>
    <property type="molecule type" value="Genomic_DNA"/>
</dbReference>
<evidence type="ECO:0000313" key="2">
    <source>
        <dbReference type="Proteomes" id="UP000061660"/>
    </source>
</evidence>
<evidence type="ECO:0000313" key="1">
    <source>
        <dbReference type="EMBL" id="ALS22031.1"/>
    </source>
</evidence>